<feature type="compositionally biased region" description="Polar residues" evidence="12">
    <location>
        <begin position="1"/>
        <end position="13"/>
    </location>
</feature>
<evidence type="ECO:0000256" key="6">
    <source>
        <dbReference type="ARBA" id="ARBA00022679"/>
    </source>
</evidence>
<dbReference type="InterPro" id="IPR029044">
    <property type="entry name" value="Nucleotide-diphossugar_trans"/>
</dbReference>
<accession>A0AAF0F5B7</accession>
<keyword evidence="11" id="KW-0968">Cytoplasmic vesicle</keyword>
<feature type="transmembrane region" description="Helical" evidence="13">
    <location>
        <begin position="121"/>
        <end position="141"/>
    </location>
</feature>
<dbReference type="InterPro" id="IPR054295">
    <property type="entry name" value="CHS4-like_dom"/>
</dbReference>
<comment type="subcellular location">
    <subcellularLocation>
        <location evidence="2">Cell membrane</location>
        <topology evidence="2">Multi-pass membrane protein</topology>
    </subcellularLocation>
    <subcellularLocation>
        <location evidence="1">Cytoplasmic vesicle membrane</location>
        <topology evidence="1">Multi-pass membrane protein</topology>
    </subcellularLocation>
</comment>
<evidence type="ECO:0000256" key="2">
    <source>
        <dbReference type="ARBA" id="ARBA00004651"/>
    </source>
</evidence>
<evidence type="ECO:0000313" key="16">
    <source>
        <dbReference type="Proteomes" id="UP001217754"/>
    </source>
</evidence>
<dbReference type="GO" id="GO:0004100">
    <property type="term" value="F:chitin synthase activity"/>
    <property type="evidence" value="ECO:0007669"/>
    <property type="project" value="UniProtKB-EC"/>
</dbReference>
<dbReference type="GO" id="GO:0006031">
    <property type="term" value="P:chitin biosynthetic process"/>
    <property type="evidence" value="ECO:0007669"/>
    <property type="project" value="TreeGrafter"/>
</dbReference>
<keyword evidence="6 15" id="KW-0808">Transferase</keyword>
<keyword evidence="4" id="KW-1003">Cell membrane</keyword>
<keyword evidence="10" id="KW-0325">Glycoprotein</keyword>
<feature type="domain" description="Chitin synthase 4-like" evidence="14">
    <location>
        <begin position="249"/>
        <end position="336"/>
    </location>
</feature>
<evidence type="ECO:0000256" key="9">
    <source>
        <dbReference type="ARBA" id="ARBA00023136"/>
    </source>
</evidence>
<dbReference type="Pfam" id="PF22997">
    <property type="entry name" value="CHS4"/>
    <property type="match status" value="1"/>
</dbReference>
<feature type="transmembrane region" description="Helical" evidence="13">
    <location>
        <begin position="883"/>
        <end position="907"/>
    </location>
</feature>
<dbReference type="EMBL" id="CP119959">
    <property type="protein sequence ID" value="WFD38618.1"/>
    <property type="molecule type" value="Genomic_DNA"/>
</dbReference>
<proteinExistence type="predicted"/>
<feature type="region of interest" description="Disordered" evidence="12">
    <location>
        <begin position="1"/>
        <end position="78"/>
    </location>
</feature>
<evidence type="ECO:0000256" key="5">
    <source>
        <dbReference type="ARBA" id="ARBA00022676"/>
    </source>
</evidence>
<dbReference type="Pfam" id="PF03142">
    <property type="entry name" value="Chitin_synth_2"/>
    <property type="match status" value="1"/>
</dbReference>
<dbReference type="CDD" id="cd04190">
    <property type="entry name" value="Chitin_synth_C"/>
    <property type="match status" value="1"/>
</dbReference>
<name>A0AAF0F5B7_9BASI</name>
<evidence type="ECO:0000256" key="10">
    <source>
        <dbReference type="ARBA" id="ARBA00023180"/>
    </source>
</evidence>
<feature type="transmembrane region" description="Helical" evidence="13">
    <location>
        <begin position="826"/>
        <end position="848"/>
    </location>
</feature>
<dbReference type="Proteomes" id="UP001217754">
    <property type="component" value="Chromosome 2"/>
</dbReference>
<evidence type="ECO:0000256" key="12">
    <source>
        <dbReference type="SAM" id="MobiDB-lite"/>
    </source>
</evidence>
<dbReference type="GO" id="GO:0005886">
    <property type="term" value="C:plasma membrane"/>
    <property type="evidence" value="ECO:0007669"/>
    <property type="project" value="UniProtKB-SubCell"/>
</dbReference>
<dbReference type="SUPFAM" id="SSF53448">
    <property type="entry name" value="Nucleotide-diphospho-sugar transferases"/>
    <property type="match status" value="1"/>
</dbReference>
<dbReference type="GO" id="GO:0030428">
    <property type="term" value="C:cell septum"/>
    <property type="evidence" value="ECO:0007669"/>
    <property type="project" value="TreeGrafter"/>
</dbReference>
<evidence type="ECO:0000259" key="14">
    <source>
        <dbReference type="Pfam" id="PF22997"/>
    </source>
</evidence>
<feature type="transmembrane region" description="Helical" evidence="13">
    <location>
        <begin position="854"/>
        <end position="876"/>
    </location>
</feature>
<dbReference type="InterPro" id="IPR004835">
    <property type="entry name" value="Chitin_synth"/>
</dbReference>
<dbReference type="RefSeq" id="XP_060121515.1">
    <property type="nucleotide sequence ID" value="XM_060265532.1"/>
</dbReference>
<feature type="compositionally biased region" description="Low complexity" evidence="12">
    <location>
        <begin position="1122"/>
        <end position="1135"/>
    </location>
</feature>
<dbReference type="EC" id="2.4.1.16" evidence="3"/>
<dbReference type="GO" id="GO:0030659">
    <property type="term" value="C:cytoplasmic vesicle membrane"/>
    <property type="evidence" value="ECO:0007669"/>
    <property type="project" value="UniProtKB-SubCell"/>
</dbReference>
<organism evidence="15 16">
    <name type="scientific">Malassezia japonica</name>
    <dbReference type="NCBI Taxonomy" id="223818"/>
    <lineage>
        <taxon>Eukaryota</taxon>
        <taxon>Fungi</taxon>
        <taxon>Dikarya</taxon>
        <taxon>Basidiomycota</taxon>
        <taxon>Ustilaginomycotina</taxon>
        <taxon>Malasseziomycetes</taxon>
        <taxon>Malasseziales</taxon>
        <taxon>Malasseziaceae</taxon>
        <taxon>Malassezia</taxon>
    </lineage>
</organism>
<dbReference type="PANTHER" id="PTHR22914:SF41">
    <property type="entry name" value="CHITIN SYNTHASE 7"/>
    <property type="match status" value="1"/>
</dbReference>
<evidence type="ECO:0000256" key="7">
    <source>
        <dbReference type="ARBA" id="ARBA00022692"/>
    </source>
</evidence>
<protein>
    <recommendedName>
        <fullName evidence="3">chitin synthase</fullName>
        <ecNumber evidence="3">2.4.1.16</ecNumber>
    </recommendedName>
</protein>
<dbReference type="PANTHER" id="PTHR22914">
    <property type="entry name" value="CHITIN SYNTHASE"/>
    <property type="match status" value="1"/>
</dbReference>
<evidence type="ECO:0000313" key="15">
    <source>
        <dbReference type="EMBL" id="WFD38618.1"/>
    </source>
</evidence>
<evidence type="ECO:0000256" key="1">
    <source>
        <dbReference type="ARBA" id="ARBA00004439"/>
    </source>
</evidence>
<evidence type="ECO:0000256" key="3">
    <source>
        <dbReference type="ARBA" id="ARBA00012543"/>
    </source>
</evidence>
<dbReference type="AlphaFoldDB" id="A0AAF0F5B7"/>
<evidence type="ECO:0000256" key="13">
    <source>
        <dbReference type="SAM" id="Phobius"/>
    </source>
</evidence>
<feature type="region of interest" description="Disordered" evidence="12">
    <location>
        <begin position="384"/>
        <end position="436"/>
    </location>
</feature>
<feature type="region of interest" description="Disordered" evidence="12">
    <location>
        <begin position="992"/>
        <end position="1016"/>
    </location>
</feature>
<gene>
    <name evidence="15" type="ORF">MJAP1_001578</name>
</gene>
<keyword evidence="9 13" id="KW-0472">Membrane</keyword>
<reference evidence="15" key="1">
    <citation type="submission" date="2023-03" db="EMBL/GenBank/DDBJ databases">
        <title>Mating type loci evolution in Malassezia.</title>
        <authorList>
            <person name="Coelho M.A."/>
        </authorList>
    </citation>
    <scope>NUCLEOTIDE SEQUENCE</scope>
    <source>
        <strain evidence="15">CBS 9431</strain>
    </source>
</reference>
<feature type="region of interest" description="Disordered" evidence="12">
    <location>
        <begin position="1063"/>
        <end position="1157"/>
    </location>
</feature>
<keyword evidence="5 15" id="KW-0328">Glycosyltransferase</keyword>
<dbReference type="GeneID" id="85225227"/>
<evidence type="ECO:0000256" key="11">
    <source>
        <dbReference type="ARBA" id="ARBA00023329"/>
    </source>
</evidence>
<keyword evidence="16" id="KW-1185">Reference proteome</keyword>
<keyword evidence="7 13" id="KW-0812">Transmembrane</keyword>
<evidence type="ECO:0000256" key="4">
    <source>
        <dbReference type="ARBA" id="ARBA00022475"/>
    </source>
</evidence>
<sequence>MLPQLSRNRTTAKSFIRRPGAENDDTTIPVPDGSQPPPLRRPTRIARSHTLSRPERGHPLTPLLNPDGEPNDPFADPTPKGPLRNWWRYLAMGATFWAPPTVLNACGKHNSAVRQAWREKVTLVLIAATLCAIVAYITVGLQRSLCQSDQVFIPLKDAKGMYAIGGEAYNGTHPKFPVGIWNLAKEESAVDLSPYIGHPAGSIPACEGLSGAFAKADVCMPLPDHDGCIAEATDDLQDKLGLSTNHSMIGYEWQQVMDTMNGQNGKQLMAMDGWVLNMYPYLQINKRPIPGDFVDEAIRSHFQEANAQGPDATRRFVRRADTRKAMNCLKQKYTAGRINYLSSGCFVAEIILYISLIVILGIVIVRTAMAIWFHFIGSRRLMKPPPPVPGSKQSRRVSHQVLPADAGSHDPSGVAPWASKQMPPPSRLGASSTSASAGAPLSLPTAMTQREIGNDPYVICLVTCYSEGADGISATLASLSKTEYPANRQLLFVVADGMVTGAGESISTPDICVSLMSPDPRFGTPMPMSYTSVGTGKKAHNMALVYAGHYIHPSGGEPVPMVVVAKCGTPAEANDKKPGNRGKRDSQMVLLHFLQRVTYDDPMSPLDYDLFRKVHALMGVTPDFFELILMVDADTLVYPPALRSLCNAMMTDSRIMGACGETRIENKSQSWVTMIQVFEYFISHHQIKAFESVFGGVTCLPGCFSIYRIKARKASDDDWVPVVIKPEVIREYSQSIVTTLHQKNLLLLGEDRFLSTMMLRTFPHRKMVFVPQAVCRTEVPHTFRMLLSQRRRWINSTVHNLMELVLVRDLCGTFCFSMQFVVLMDLIGTLVLPVAICLTYVLIVLSAASGLHNFASAIPLIMLLAVLILPGVVVAMATFKFPYLGWLVIYLIFLPVWNLILPAYSFWHFDDFSWGETRKVEGEAKGESHDVADEEGYDAMKSVPLRQWEDWERSRIRKQKRDERRRMDMQNQFGEGFYNDTSVEPMQDTRLAPAMPPPRIDRDDATSVSSDWNDDRWGDQVGGYNENETPPDLLPNARPVSVMQAHRMSSVFNENDLEDLLQRGWDENPNPLRPKTKGPFQSIPNHSIVSLNNEDPLSDSGNPRESIDVGSLPAPILEPSSDKVAASSAVGAGHSTHARNRSYGGLRFDTPYDAPKR</sequence>
<evidence type="ECO:0000256" key="8">
    <source>
        <dbReference type="ARBA" id="ARBA00022989"/>
    </source>
</evidence>
<feature type="compositionally biased region" description="Polar residues" evidence="12">
    <location>
        <begin position="1082"/>
        <end position="1103"/>
    </location>
</feature>
<feature type="transmembrane region" description="Helical" evidence="13">
    <location>
        <begin position="350"/>
        <end position="373"/>
    </location>
</feature>
<keyword evidence="8 13" id="KW-1133">Transmembrane helix</keyword>